<dbReference type="PROSITE" id="PS00483">
    <property type="entry name" value="DIHYDROOROTASE_2"/>
    <property type="match status" value="1"/>
</dbReference>
<dbReference type="GO" id="GO:0050897">
    <property type="term" value="F:cobalt ion binding"/>
    <property type="evidence" value="ECO:0007669"/>
    <property type="project" value="InterPro"/>
</dbReference>
<evidence type="ECO:0000256" key="1">
    <source>
        <dbReference type="ARBA" id="ARBA00001947"/>
    </source>
</evidence>
<comment type="subunit">
    <text evidence="4">Homotetramer.</text>
</comment>
<gene>
    <name evidence="10" type="primary">allB</name>
    <name evidence="10" type="ORF">ENM42_04685</name>
</gene>
<dbReference type="GO" id="GO:0005737">
    <property type="term" value="C:cytoplasm"/>
    <property type="evidence" value="ECO:0007669"/>
    <property type="project" value="TreeGrafter"/>
</dbReference>
<protein>
    <recommendedName>
        <fullName evidence="5">allantoinase</fullName>
        <ecNumber evidence="5">3.5.2.5</ecNumber>
    </recommendedName>
</protein>
<dbReference type="Gene3D" id="3.20.20.140">
    <property type="entry name" value="Metal-dependent hydrolases"/>
    <property type="match status" value="1"/>
</dbReference>
<sequence>MIHISQTDVSNLLIKNGSVVFPHGVVKTDIVVENGVIAGFARTSALRGAEIIDAVGLLVFPGFVDEHVHFREPGYESKEDFQSGSAAAAAGGVTTVLEMPNTSPPVVDVKELRRKAEIVKNKSFVDYALYGVLNDENIDEIDELYEAGAVGFKAFLGPTTGDIATPSDATLFEALTKSAKKQYTIGFHCENRNLVHYFEQKARQQPVSPLSHLYSRPAICEVDSVRKINYFAAKTGGNVLIVHLSSGEAVDYLQNEKSPSVTVETCPHYLLLDSTAYEKHGTLMKVNPPIRFPEDRSKLVEAVQLGLITNIGSDHAPHTLEEKQRPVLEAPAGMIGVELMGPLLVDAALKGIIPITKISEILAANSARTFGLYPKKGGLTIGSDGDFAIFDPRTPDTIHSSRLHSKQKFTPFDGYEVSATLRYTILRGEVIYRDGKLIDNRIGQWVKH</sequence>
<comment type="caution">
    <text evidence="10">The sequence shown here is derived from an EMBL/GenBank/DDBJ whole genome shotgun (WGS) entry which is preliminary data.</text>
</comment>
<dbReference type="InterPro" id="IPR017593">
    <property type="entry name" value="Allantoinase"/>
</dbReference>
<keyword evidence="8" id="KW-0862">Zinc</keyword>
<evidence type="ECO:0000256" key="6">
    <source>
        <dbReference type="ARBA" id="ARBA00022723"/>
    </source>
</evidence>
<dbReference type="NCBIfam" id="TIGR00857">
    <property type="entry name" value="pyrC_multi"/>
    <property type="match status" value="1"/>
</dbReference>
<evidence type="ECO:0000256" key="8">
    <source>
        <dbReference type="ARBA" id="ARBA00022833"/>
    </source>
</evidence>
<dbReference type="GO" id="GO:0004038">
    <property type="term" value="F:allantoinase activity"/>
    <property type="evidence" value="ECO:0007669"/>
    <property type="project" value="UniProtKB-EC"/>
</dbReference>
<dbReference type="Pfam" id="PF01979">
    <property type="entry name" value="Amidohydro_1"/>
    <property type="match status" value="1"/>
</dbReference>
<evidence type="ECO:0000256" key="4">
    <source>
        <dbReference type="ARBA" id="ARBA00011881"/>
    </source>
</evidence>
<dbReference type="PANTHER" id="PTHR43668:SF2">
    <property type="entry name" value="ALLANTOINASE"/>
    <property type="match status" value="1"/>
</dbReference>
<proteinExistence type="inferred from homology"/>
<dbReference type="InterPro" id="IPR050138">
    <property type="entry name" value="DHOase/Allantoinase_Hydrolase"/>
</dbReference>
<keyword evidence="7 10" id="KW-0378">Hydrolase</keyword>
<dbReference type="GO" id="GO:0006145">
    <property type="term" value="P:purine nucleobase catabolic process"/>
    <property type="evidence" value="ECO:0007669"/>
    <property type="project" value="TreeGrafter"/>
</dbReference>
<comment type="similarity">
    <text evidence="3">Belongs to the metallo-dependent hydrolases superfamily. Allantoinase family.</text>
</comment>
<dbReference type="GO" id="GO:0000256">
    <property type="term" value="P:allantoin catabolic process"/>
    <property type="evidence" value="ECO:0007669"/>
    <property type="project" value="InterPro"/>
</dbReference>
<accession>A0A7C5U4T6</accession>
<keyword evidence="6" id="KW-0479">Metal-binding</keyword>
<dbReference type="InterPro" id="IPR011059">
    <property type="entry name" value="Metal-dep_hydrolase_composite"/>
</dbReference>
<dbReference type="NCBIfam" id="TIGR03178">
    <property type="entry name" value="allantoinase"/>
    <property type="match status" value="1"/>
</dbReference>
<organism evidence="10">
    <name type="scientific">Caldiarchaeum subterraneum</name>
    <dbReference type="NCBI Taxonomy" id="311458"/>
    <lineage>
        <taxon>Archaea</taxon>
        <taxon>Nitrososphaerota</taxon>
        <taxon>Candidatus Caldarchaeales</taxon>
        <taxon>Candidatus Caldarchaeaceae</taxon>
        <taxon>Candidatus Caldarchaeum</taxon>
    </lineage>
</organism>
<dbReference type="GO" id="GO:0008270">
    <property type="term" value="F:zinc ion binding"/>
    <property type="evidence" value="ECO:0007669"/>
    <property type="project" value="InterPro"/>
</dbReference>
<comment type="cofactor">
    <cofactor evidence="1">
        <name>Zn(2+)</name>
        <dbReference type="ChEBI" id="CHEBI:29105"/>
    </cofactor>
</comment>
<reference evidence="10" key="1">
    <citation type="journal article" date="2020" name="mSystems">
        <title>Genome- and Community-Level Interaction Insights into Carbon Utilization and Element Cycling Functions of Hydrothermarchaeota in Hydrothermal Sediment.</title>
        <authorList>
            <person name="Zhou Z."/>
            <person name="Liu Y."/>
            <person name="Xu W."/>
            <person name="Pan J."/>
            <person name="Luo Z.H."/>
            <person name="Li M."/>
        </authorList>
    </citation>
    <scope>NUCLEOTIDE SEQUENCE [LARGE SCALE GENOMIC DNA]</scope>
    <source>
        <strain evidence="10">SpSt-1084</strain>
    </source>
</reference>
<dbReference type="SUPFAM" id="SSF51338">
    <property type="entry name" value="Composite domain of metallo-dependent hydrolases"/>
    <property type="match status" value="1"/>
</dbReference>
<dbReference type="Gene3D" id="2.30.40.10">
    <property type="entry name" value="Urease, subunit C, domain 1"/>
    <property type="match status" value="1"/>
</dbReference>
<feature type="domain" description="Amidohydrolase-related" evidence="9">
    <location>
        <begin position="58"/>
        <end position="430"/>
    </location>
</feature>
<evidence type="ECO:0000256" key="3">
    <source>
        <dbReference type="ARBA" id="ARBA00010368"/>
    </source>
</evidence>
<evidence type="ECO:0000256" key="7">
    <source>
        <dbReference type="ARBA" id="ARBA00022801"/>
    </source>
</evidence>
<dbReference type="InterPro" id="IPR032466">
    <property type="entry name" value="Metal_Hydrolase"/>
</dbReference>
<dbReference type="EMBL" id="DRXS01000253">
    <property type="protein sequence ID" value="HHR41110.1"/>
    <property type="molecule type" value="Genomic_DNA"/>
</dbReference>
<evidence type="ECO:0000259" key="9">
    <source>
        <dbReference type="Pfam" id="PF01979"/>
    </source>
</evidence>
<dbReference type="InterPro" id="IPR002195">
    <property type="entry name" value="Dihydroorotase_CS"/>
</dbReference>
<comment type="pathway">
    <text evidence="2">Nitrogen metabolism; (S)-allantoin degradation; allantoate from (S)-allantoin: step 1/1.</text>
</comment>
<dbReference type="AlphaFoldDB" id="A0A7C5U4T6"/>
<dbReference type="PANTHER" id="PTHR43668">
    <property type="entry name" value="ALLANTOINASE"/>
    <property type="match status" value="1"/>
</dbReference>
<evidence type="ECO:0000256" key="5">
    <source>
        <dbReference type="ARBA" id="ARBA00012863"/>
    </source>
</evidence>
<dbReference type="SUPFAM" id="SSF51556">
    <property type="entry name" value="Metallo-dependent hydrolases"/>
    <property type="match status" value="1"/>
</dbReference>
<dbReference type="InterPro" id="IPR006680">
    <property type="entry name" value="Amidohydro-rel"/>
</dbReference>
<name>A0A7C5U4T6_CALS0</name>
<evidence type="ECO:0000256" key="2">
    <source>
        <dbReference type="ARBA" id="ARBA00004968"/>
    </source>
</evidence>
<evidence type="ECO:0000313" key="10">
    <source>
        <dbReference type="EMBL" id="HHR41110.1"/>
    </source>
</evidence>
<dbReference type="EC" id="3.5.2.5" evidence="5"/>